<dbReference type="Proteomes" id="UP001525857">
    <property type="component" value="Unassembled WGS sequence"/>
</dbReference>
<protein>
    <submittedName>
        <fullName evidence="4">GNAT family N-acetyltransferase</fullName>
    </submittedName>
</protein>
<dbReference type="CDD" id="cd04301">
    <property type="entry name" value="NAT_SF"/>
    <property type="match status" value="1"/>
</dbReference>
<feature type="domain" description="N-acetyltransferase" evidence="3">
    <location>
        <begin position="1"/>
        <end position="136"/>
    </location>
</feature>
<evidence type="ECO:0000313" key="4">
    <source>
        <dbReference type="EMBL" id="MCT8389290.1"/>
    </source>
</evidence>
<dbReference type="PANTHER" id="PTHR43420:SF44">
    <property type="entry name" value="ACETYLTRANSFERASE YPEA"/>
    <property type="match status" value="1"/>
</dbReference>
<dbReference type="InterPro" id="IPR000182">
    <property type="entry name" value="GNAT_dom"/>
</dbReference>
<accession>A0ABT2NV97</accession>
<dbReference type="EMBL" id="QVOV01000007">
    <property type="protein sequence ID" value="MCT8389290.1"/>
    <property type="molecule type" value="Genomic_DNA"/>
</dbReference>
<keyword evidence="1" id="KW-0808">Transferase</keyword>
<comment type="caution">
    <text evidence="4">The sequence shown here is derived from an EMBL/GenBank/DDBJ whole genome shotgun (WGS) entry which is preliminary data.</text>
</comment>
<proteinExistence type="predicted"/>
<evidence type="ECO:0000313" key="5">
    <source>
        <dbReference type="Proteomes" id="UP001525857"/>
    </source>
</evidence>
<name>A0ABT2NV97_9LACO</name>
<dbReference type="Pfam" id="PF13673">
    <property type="entry name" value="Acetyltransf_10"/>
    <property type="match status" value="1"/>
</dbReference>
<evidence type="ECO:0000256" key="2">
    <source>
        <dbReference type="ARBA" id="ARBA00023315"/>
    </source>
</evidence>
<dbReference type="Gene3D" id="3.40.630.30">
    <property type="match status" value="1"/>
</dbReference>
<dbReference type="InterPro" id="IPR050680">
    <property type="entry name" value="YpeA/RimI_acetyltransf"/>
</dbReference>
<keyword evidence="5" id="KW-1185">Reference proteome</keyword>
<dbReference type="PROSITE" id="PS51186">
    <property type="entry name" value="GNAT"/>
    <property type="match status" value="1"/>
</dbReference>
<sequence length="136" mass="15539">MAIQRATIEDSQMIYDIAQAAFQPSLWPKSVFEHELTSPRSHYFVTSGGFIGVTQILDEVDIGSLAVHPNRQKQGIAQALLAHVLDMPGVVRFLLEVDEANENAMRLYEKMGFVAYYRREKYYKNGHAAIMMERKM</sequence>
<dbReference type="RefSeq" id="WP_261656856.1">
    <property type="nucleotide sequence ID" value="NZ_QVOV01000007.1"/>
</dbReference>
<evidence type="ECO:0000256" key="1">
    <source>
        <dbReference type="ARBA" id="ARBA00022679"/>
    </source>
</evidence>
<reference evidence="4 5" key="1">
    <citation type="submission" date="2018-08" db="EMBL/GenBank/DDBJ databases">
        <title>Draft genome sequences of Leuconostoc spp. and Weissella spp. with biocontrol potential.</title>
        <authorList>
            <person name="Lo R."/>
            <person name="Ho V.T.T."/>
            <person name="Turner M.S."/>
        </authorList>
    </citation>
    <scope>NUCLEOTIDE SEQUENCE [LARGE SCALE GENOMIC DNA]</scope>
    <source>
        <strain evidence="4 5">733</strain>
    </source>
</reference>
<evidence type="ECO:0000259" key="3">
    <source>
        <dbReference type="PROSITE" id="PS51186"/>
    </source>
</evidence>
<organism evidence="4 5">
    <name type="scientific">Leuconostoc holzapfelii</name>
    <dbReference type="NCBI Taxonomy" id="434464"/>
    <lineage>
        <taxon>Bacteria</taxon>
        <taxon>Bacillati</taxon>
        <taxon>Bacillota</taxon>
        <taxon>Bacilli</taxon>
        <taxon>Lactobacillales</taxon>
        <taxon>Lactobacillaceae</taxon>
        <taxon>Leuconostoc</taxon>
    </lineage>
</organism>
<gene>
    <name evidence="4" type="ORF">D0501_04275</name>
</gene>
<dbReference type="PANTHER" id="PTHR43420">
    <property type="entry name" value="ACETYLTRANSFERASE"/>
    <property type="match status" value="1"/>
</dbReference>
<dbReference type="SUPFAM" id="SSF55729">
    <property type="entry name" value="Acyl-CoA N-acyltransferases (Nat)"/>
    <property type="match status" value="1"/>
</dbReference>
<keyword evidence="2" id="KW-0012">Acyltransferase</keyword>
<dbReference type="InterPro" id="IPR016181">
    <property type="entry name" value="Acyl_CoA_acyltransferase"/>
</dbReference>